<feature type="region of interest" description="Disordered" evidence="1">
    <location>
        <begin position="229"/>
        <end position="260"/>
    </location>
</feature>
<feature type="compositionally biased region" description="Low complexity" evidence="1">
    <location>
        <begin position="35"/>
        <end position="44"/>
    </location>
</feature>
<feature type="region of interest" description="Disordered" evidence="1">
    <location>
        <begin position="84"/>
        <end position="129"/>
    </location>
</feature>
<feature type="compositionally biased region" description="Polar residues" evidence="1">
    <location>
        <begin position="51"/>
        <end position="61"/>
    </location>
</feature>
<evidence type="ECO:0000256" key="1">
    <source>
        <dbReference type="SAM" id="MobiDB-lite"/>
    </source>
</evidence>
<feature type="compositionally biased region" description="Polar residues" evidence="1">
    <location>
        <begin position="349"/>
        <end position="362"/>
    </location>
</feature>
<feature type="compositionally biased region" description="Polar residues" evidence="1">
    <location>
        <begin position="20"/>
        <end position="32"/>
    </location>
</feature>
<protein>
    <submittedName>
        <fullName evidence="2">Uncharacterized protein</fullName>
    </submittedName>
</protein>
<proteinExistence type="predicted"/>
<dbReference type="Proteomes" id="UP001054902">
    <property type="component" value="Unassembled WGS sequence"/>
</dbReference>
<feature type="compositionally biased region" description="Low complexity" evidence="1">
    <location>
        <begin position="109"/>
        <end position="120"/>
    </location>
</feature>
<reference evidence="2 3" key="1">
    <citation type="journal article" date="2021" name="Sci. Rep.">
        <title>The genome of the diatom Chaetoceros tenuissimus carries an ancient integrated fragment of an extant virus.</title>
        <authorList>
            <person name="Hongo Y."/>
            <person name="Kimura K."/>
            <person name="Takaki Y."/>
            <person name="Yoshida Y."/>
            <person name="Baba S."/>
            <person name="Kobayashi G."/>
            <person name="Nagasaki K."/>
            <person name="Hano T."/>
            <person name="Tomaru Y."/>
        </authorList>
    </citation>
    <scope>NUCLEOTIDE SEQUENCE [LARGE SCALE GENOMIC DNA]</scope>
    <source>
        <strain evidence="2 3">NIES-3715</strain>
    </source>
</reference>
<name>A0AAD3CH61_9STRA</name>
<comment type="caution">
    <text evidence="2">The sequence shown here is derived from an EMBL/GenBank/DDBJ whole genome shotgun (WGS) entry which is preliminary data.</text>
</comment>
<sequence>MQRMKNYHGAEDMLKPQARVNDTSRFNSNMELFQSLDSSMSSKQSNDRAENTSTGDDNTSIVRPIAVGGRHRRSISLPVSTFSSIDTSSSCGANRDDTSSKKKQHHPLQSSQVSTNSSSVREQHHEVHCQNTSLTSFDIHSGAQSGFSSIPKPAGRLSIQRQSSNGEDAELSFLYSHRKQPSYFQNSGRSISVSPFEPLTKDRNYLNNKSNVLNSHLLPSKYQAMHNCSQFSSNEQSKPSQFSGTSRGGKISPLPRSEYEAWTKRRERELKTIMMNDPGQFSQFRPVTISPPLGTESETAIHSSITSQRHDIMGHRASNVGDQNLREENDLLKQRIAQLEAMLEKSVSFRNNSTDDVVNSLSEDSRKRSRID</sequence>
<evidence type="ECO:0000313" key="2">
    <source>
        <dbReference type="EMBL" id="GFH45746.1"/>
    </source>
</evidence>
<gene>
    <name evidence="2" type="ORF">CTEN210_02220</name>
</gene>
<feature type="region of interest" description="Disordered" evidence="1">
    <location>
        <begin position="349"/>
        <end position="372"/>
    </location>
</feature>
<dbReference type="AlphaFoldDB" id="A0AAD3CH61"/>
<feature type="region of interest" description="Disordered" evidence="1">
    <location>
        <begin position="144"/>
        <end position="163"/>
    </location>
</feature>
<feature type="region of interest" description="Disordered" evidence="1">
    <location>
        <begin position="1"/>
        <end position="69"/>
    </location>
</feature>
<feature type="compositionally biased region" description="Polar residues" evidence="1">
    <location>
        <begin position="229"/>
        <end position="245"/>
    </location>
</feature>
<evidence type="ECO:0000313" key="3">
    <source>
        <dbReference type="Proteomes" id="UP001054902"/>
    </source>
</evidence>
<dbReference type="EMBL" id="BLLK01000022">
    <property type="protein sequence ID" value="GFH45746.1"/>
    <property type="molecule type" value="Genomic_DNA"/>
</dbReference>
<keyword evidence="3" id="KW-1185">Reference proteome</keyword>
<accession>A0AAD3CH61</accession>
<organism evidence="2 3">
    <name type="scientific">Chaetoceros tenuissimus</name>
    <dbReference type="NCBI Taxonomy" id="426638"/>
    <lineage>
        <taxon>Eukaryota</taxon>
        <taxon>Sar</taxon>
        <taxon>Stramenopiles</taxon>
        <taxon>Ochrophyta</taxon>
        <taxon>Bacillariophyta</taxon>
        <taxon>Coscinodiscophyceae</taxon>
        <taxon>Chaetocerotophycidae</taxon>
        <taxon>Chaetocerotales</taxon>
        <taxon>Chaetocerotaceae</taxon>
        <taxon>Chaetoceros</taxon>
    </lineage>
</organism>
<feature type="compositionally biased region" description="Basic and acidic residues" evidence="1">
    <location>
        <begin position="363"/>
        <end position="372"/>
    </location>
</feature>